<name>A0ABU6EZP0_9ACTN</name>
<dbReference type="RefSeq" id="WP_326014720.1">
    <property type="nucleotide sequence ID" value="NZ_JAOZYC010000032.1"/>
</dbReference>
<evidence type="ECO:0000256" key="3">
    <source>
        <dbReference type="ARBA" id="ARBA00022679"/>
    </source>
</evidence>
<keyword evidence="6 9" id="KW-1133">Transmembrane helix</keyword>
<feature type="domain" description="Signal transduction histidine kinase subgroup 3 dimerisation and phosphoacceptor" evidence="11">
    <location>
        <begin position="215"/>
        <end position="276"/>
    </location>
</feature>
<dbReference type="Proteomes" id="UP001354931">
    <property type="component" value="Unassembled WGS sequence"/>
</dbReference>
<keyword evidence="3" id="KW-0808">Transferase</keyword>
<keyword evidence="7" id="KW-0902">Two-component regulatory system</keyword>
<feature type="transmembrane region" description="Helical" evidence="9">
    <location>
        <begin position="23"/>
        <end position="44"/>
    </location>
</feature>
<feature type="transmembrane region" description="Helical" evidence="9">
    <location>
        <begin position="56"/>
        <end position="74"/>
    </location>
</feature>
<keyword evidence="5 12" id="KW-0418">Kinase</keyword>
<dbReference type="InterPro" id="IPR036890">
    <property type="entry name" value="HATPase_C_sf"/>
</dbReference>
<dbReference type="InterPro" id="IPR003594">
    <property type="entry name" value="HATPase_dom"/>
</dbReference>
<evidence type="ECO:0000256" key="7">
    <source>
        <dbReference type="ARBA" id="ARBA00023012"/>
    </source>
</evidence>
<dbReference type="GO" id="GO:0016301">
    <property type="term" value="F:kinase activity"/>
    <property type="evidence" value="ECO:0007669"/>
    <property type="project" value="UniProtKB-KW"/>
</dbReference>
<dbReference type="InterPro" id="IPR050482">
    <property type="entry name" value="Sensor_HK_TwoCompSys"/>
</dbReference>
<evidence type="ECO:0000313" key="12">
    <source>
        <dbReference type="EMBL" id="MEB8337084.1"/>
    </source>
</evidence>
<feature type="transmembrane region" description="Helical" evidence="9">
    <location>
        <begin position="123"/>
        <end position="149"/>
    </location>
</feature>
<evidence type="ECO:0000256" key="4">
    <source>
        <dbReference type="ARBA" id="ARBA00022692"/>
    </source>
</evidence>
<evidence type="ECO:0000256" key="2">
    <source>
        <dbReference type="ARBA" id="ARBA00022475"/>
    </source>
</evidence>
<reference evidence="12 13" key="1">
    <citation type="submission" date="2022-10" db="EMBL/GenBank/DDBJ databases">
        <authorList>
            <person name="Xie J."/>
            <person name="Shen N."/>
        </authorList>
    </citation>
    <scope>NUCLEOTIDE SEQUENCE [LARGE SCALE GENOMIC DNA]</scope>
    <source>
        <strain evidence="12 13">YIM65594</strain>
    </source>
</reference>
<evidence type="ECO:0000313" key="13">
    <source>
        <dbReference type="Proteomes" id="UP001354931"/>
    </source>
</evidence>
<feature type="transmembrane region" description="Helical" evidence="9">
    <location>
        <begin position="94"/>
        <end position="111"/>
    </location>
</feature>
<sequence>MSDATLVSAQEPPARSPGGRWGLARLVTSPLHATFLVLLVVGLVRTVVAGVSGEQWRVGAGLALGLVYCFAPVAERRSGADPGALRLASRTDPFTLGWLAALFGLWLWLDLTGTQFRVLVAALYFVVLMFLPRLRTLGVAVVAVAAAAVTTRRGPATVGDQEMVVVGAFLALLLVVLAFRKEERLRGSAEAVIRQLRDDRGQLATAQRLAGQADERRRMAAEVHDSIAQYLAGVKLLLEGAERTLTAAPARAAEATHAALDLTNLGLREARVLIDSAHTDRPAGAPDGTLPETVEKHLSAVRQALAAGWRVDGRAASAPGAEGPPKIAFYTSGEPGPLPPDVEHTLLRLAQEAVSNALWHARPHQVTATLTYEPQEVTMTVRDDGRGFDPARVPDDRHGLRSLRHRVEGLGGTFTVVSRPGSGTELSAGLRRGLAEGDVAEGDVGERRG</sequence>
<evidence type="ECO:0000256" key="1">
    <source>
        <dbReference type="ARBA" id="ARBA00004651"/>
    </source>
</evidence>
<dbReference type="Gene3D" id="3.30.565.10">
    <property type="entry name" value="Histidine kinase-like ATPase, C-terminal domain"/>
    <property type="match status" value="1"/>
</dbReference>
<keyword evidence="13" id="KW-1185">Reference proteome</keyword>
<feature type="domain" description="Histidine kinase/HSP90-like ATPase" evidence="10">
    <location>
        <begin position="343"/>
        <end position="428"/>
    </location>
</feature>
<feature type="transmembrane region" description="Helical" evidence="9">
    <location>
        <begin position="161"/>
        <end position="179"/>
    </location>
</feature>
<accession>A0ABU6EZP0</accession>
<dbReference type="SUPFAM" id="SSF55874">
    <property type="entry name" value="ATPase domain of HSP90 chaperone/DNA topoisomerase II/histidine kinase"/>
    <property type="match status" value="1"/>
</dbReference>
<keyword evidence="2" id="KW-1003">Cell membrane</keyword>
<dbReference type="InterPro" id="IPR011712">
    <property type="entry name" value="Sig_transdc_His_kin_sub3_dim/P"/>
</dbReference>
<dbReference type="Gene3D" id="1.20.5.1930">
    <property type="match status" value="1"/>
</dbReference>
<evidence type="ECO:0000256" key="9">
    <source>
        <dbReference type="SAM" id="Phobius"/>
    </source>
</evidence>
<evidence type="ECO:0000259" key="10">
    <source>
        <dbReference type="Pfam" id="PF02518"/>
    </source>
</evidence>
<keyword evidence="4 9" id="KW-0812">Transmembrane</keyword>
<dbReference type="Pfam" id="PF02518">
    <property type="entry name" value="HATPase_c"/>
    <property type="match status" value="1"/>
</dbReference>
<comment type="caution">
    <text evidence="12">The sequence shown here is derived from an EMBL/GenBank/DDBJ whole genome shotgun (WGS) entry which is preliminary data.</text>
</comment>
<proteinExistence type="predicted"/>
<keyword evidence="8 9" id="KW-0472">Membrane</keyword>
<evidence type="ECO:0000256" key="6">
    <source>
        <dbReference type="ARBA" id="ARBA00022989"/>
    </source>
</evidence>
<dbReference type="EMBL" id="JAOZYC010000032">
    <property type="protein sequence ID" value="MEB8337084.1"/>
    <property type="molecule type" value="Genomic_DNA"/>
</dbReference>
<comment type="subcellular location">
    <subcellularLocation>
        <location evidence="1">Cell membrane</location>
        <topology evidence="1">Multi-pass membrane protein</topology>
    </subcellularLocation>
</comment>
<dbReference type="PIRSF" id="PIRSF037434">
    <property type="entry name" value="STHK_ChrS"/>
    <property type="match status" value="1"/>
</dbReference>
<dbReference type="PANTHER" id="PTHR24421:SF37">
    <property type="entry name" value="SENSOR HISTIDINE KINASE NARS"/>
    <property type="match status" value="1"/>
</dbReference>
<dbReference type="CDD" id="cd16917">
    <property type="entry name" value="HATPase_UhpB-NarQ-NarX-like"/>
    <property type="match status" value="1"/>
</dbReference>
<protein>
    <submittedName>
        <fullName evidence="12">Histidine kinase</fullName>
    </submittedName>
</protein>
<dbReference type="InterPro" id="IPR017205">
    <property type="entry name" value="Sig_transdc_His_kinase_ChrS"/>
</dbReference>
<evidence type="ECO:0000259" key="11">
    <source>
        <dbReference type="Pfam" id="PF07730"/>
    </source>
</evidence>
<organism evidence="12 13">
    <name type="scientific">Streptomyces endophyticus</name>
    <dbReference type="NCBI Taxonomy" id="714166"/>
    <lineage>
        <taxon>Bacteria</taxon>
        <taxon>Bacillati</taxon>
        <taxon>Actinomycetota</taxon>
        <taxon>Actinomycetes</taxon>
        <taxon>Kitasatosporales</taxon>
        <taxon>Streptomycetaceae</taxon>
        <taxon>Streptomyces</taxon>
    </lineage>
</organism>
<dbReference type="PANTHER" id="PTHR24421">
    <property type="entry name" value="NITRATE/NITRITE SENSOR PROTEIN NARX-RELATED"/>
    <property type="match status" value="1"/>
</dbReference>
<dbReference type="Pfam" id="PF07730">
    <property type="entry name" value="HisKA_3"/>
    <property type="match status" value="1"/>
</dbReference>
<evidence type="ECO:0000256" key="5">
    <source>
        <dbReference type="ARBA" id="ARBA00022777"/>
    </source>
</evidence>
<gene>
    <name evidence="12" type="ORF">OKJ99_06090</name>
</gene>
<evidence type="ECO:0000256" key="8">
    <source>
        <dbReference type="ARBA" id="ARBA00023136"/>
    </source>
</evidence>